<comment type="subcellular location">
    <subcellularLocation>
        <location evidence="1">Periplasm</location>
    </subcellularLocation>
</comment>
<evidence type="ECO:0000313" key="12">
    <source>
        <dbReference type="Proteomes" id="UP001349262"/>
    </source>
</evidence>
<evidence type="ECO:0000256" key="3">
    <source>
        <dbReference type="ARBA" id="ARBA00022723"/>
    </source>
</evidence>
<proteinExistence type="predicted"/>
<comment type="caution">
    <text evidence="11">The sequence shown here is derived from an EMBL/GenBank/DDBJ whole genome shotgun (WGS) entry which is preliminary data.</text>
</comment>
<evidence type="ECO:0000256" key="4">
    <source>
        <dbReference type="ARBA" id="ARBA00022729"/>
    </source>
</evidence>
<keyword evidence="2 8" id="KW-0349">Heme</keyword>
<name>A0ABU7TE39_9HYPH</name>
<evidence type="ECO:0000256" key="8">
    <source>
        <dbReference type="PROSITE-ProRule" id="PRU00433"/>
    </source>
</evidence>
<evidence type="ECO:0000256" key="7">
    <source>
        <dbReference type="ARBA" id="ARBA00023004"/>
    </source>
</evidence>
<feature type="signal peptide" evidence="9">
    <location>
        <begin position="1"/>
        <end position="23"/>
    </location>
</feature>
<dbReference type="EMBL" id="MLBY01000005">
    <property type="protein sequence ID" value="MEE7458821.1"/>
    <property type="molecule type" value="Genomic_DNA"/>
</dbReference>
<dbReference type="InterPro" id="IPR051395">
    <property type="entry name" value="Cytochrome_c_Peroxidase/MauG"/>
</dbReference>
<dbReference type="Gene3D" id="1.10.760.10">
    <property type="entry name" value="Cytochrome c-like domain"/>
    <property type="match status" value="2"/>
</dbReference>
<dbReference type="PIRSF" id="PIRSF000294">
    <property type="entry name" value="Cytochrome-c_peroxidase"/>
    <property type="match status" value="1"/>
</dbReference>
<reference evidence="11 12" key="1">
    <citation type="journal article" date="2012" name="Genet. Mol. Biol.">
        <title>Analysis of 16S rRNA and mxaF genes revealing insights into Methylobacterium niche-specific plant association.</title>
        <authorList>
            <person name="Dourado M.N."/>
            <person name="Andreote F.D."/>
            <person name="Dini-Andreote F."/>
            <person name="Conti R."/>
            <person name="Araujo J.M."/>
            <person name="Araujo W.L."/>
        </authorList>
    </citation>
    <scope>NUCLEOTIDE SEQUENCE [LARGE SCALE GENOMIC DNA]</scope>
    <source>
        <strain evidence="11 12">SR1.6/4</strain>
    </source>
</reference>
<evidence type="ECO:0000256" key="2">
    <source>
        <dbReference type="ARBA" id="ARBA00022617"/>
    </source>
</evidence>
<keyword evidence="7 8" id="KW-0408">Iron</keyword>
<gene>
    <name evidence="11" type="ORF">MRSR164_19165</name>
</gene>
<dbReference type="InterPro" id="IPR004852">
    <property type="entry name" value="Di-haem_cyt_c_peroxidsae"/>
</dbReference>
<evidence type="ECO:0000313" key="11">
    <source>
        <dbReference type="EMBL" id="MEE7458821.1"/>
    </source>
</evidence>
<organism evidence="11 12">
    <name type="scientific">Methylobacterium radiotolerans</name>
    <dbReference type="NCBI Taxonomy" id="31998"/>
    <lineage>
        <taxon>Bacteria</taxon>
        <taxon>Pseudomonadati</taxon>
        <taxon>Pseudomonadota</taxon>
        <taxon>Alphaproteobacteria</taxon>
        <taxon>Hyphomicrobiales</taxon>
        <taxon>Methylobacteriaceae</taxon>
        <taxon>Methylobacterium</taxon>
    </lineage>
</organism>
<dbReference type="Proteomes" id="UP001349262">
    <property type="component" value="Unassembled WGS sequence"/>
</dbReference>
<evidence type="ECO:0000259" key="10">
    <source>
        <dbReference type="PROSITE" id="PS51007"/>
    </source>
</evidence>
<evidence type="ECO:0000256" key="1">
    <source>
        <dbReference type="ARBA" id="ARBA00004418"/>
    </source>
</evidence>
<dbReference type="InterPro" id="IPR009056">
    <property type="entry name" value="Cyt_c-like_dom"/>
</dbReference>
<dbReference type="InterPro" id="IPR036909">
    <property type="entry name" value="Cyt_c-like_dom_sf"/>
</dbReference>
<dbReference type="PANTHER" id="PTHR30600:SF13">
    <property type="entry name" value="METHYLAMINE UTILIZATION PROTEIN"/>
    <property type="match status" value="1"/>
</dbReference>
<dbReference type="Pfam" id="PF03150">
    <property type="entry name" value="CCP_MauG"/>
    <property type="match status" value="1"/>
</dbReference>
<keyword evidence="3 8" id="KW-0479">Metal-binding</keyword>
<evidence type="ECO:0000256" key="5">
    <source>
        <dbReference type="ARBA" id="ARBA00022764"/>
    </source>
</evidence>
<sequence>MARIFVGAAAALVTIMVGGWAVATTGEPDRTAQLAEYRRPNAIPFPEDNPYAAQKAELGRALFFEPILSRDGDRTCATCHFPGQDWTDSTPLAPRNDGGFMDVRTPTLLNIAWIEDILGWDGKFRGLEAVARTPLTAPGNMNMPPEEMVRRLSADPAYVEAFAGAFPEPVAGGNPITQERIEQALATFQRLIVSGEAPFDRWVGGDARAVSGAARRGFDLFHGKANCAACHSGWNFTDGSFHDIGVAKDGNVGRGRFFPGSTALRFAFKTPTLRNVARRPPYMHDGSLATLAEVVELYDRGGIDRPSRSRDIRPLRLSEREKADLIAFLETLSDAGSAEAATLPITAMPPRP</sequence>
<keyword evidence="5" id="KW-0574">Periplasm</keyword>
<evidence type="ECO:0000256" key="6">
    <source>
        <dbReference type="ARBA" id="ARBA00023002"/>
    </source>
</evidence>
<protein>
    <submittedName>
        <fullName evidence="11">Tryptophan tryptophylquinone biosynthesis enzyme MauG</fullName>
    </submittedName>
</protein>
<evidence type="ECO:0000256" key="9">
    <source>
        <dbReference type="SAM" id="SignalP"/>
    </source>
</evidence>
<accession>A0ABU7TE39</accession>
<feature type="chain" id="PRO_5047102786" evidence="9">
    <location>
        <begin position="24"/>
        <end position="352"/>
    </location>
</feature>
<dbReference type="Pfam" id="PF00034">
    <property type="entry name" value="Cytochrom_C"/>
    <property type="match status" value="1"/>
</dbReference>
<dbReference type="SUPFAM" id="SSF46626">
    <property type="entry name" value="Cytochrome c"/>
    <property type="match status" value="2"/>
</dbReference>
<feature type="domain" description="Cytochrome c" evidence="10">
    <location>
        <begin position="212"/>
        <end position="333"/>
    </location>
</feature>
<keyword evidence="4 9" id="KW-0732">Signal</keyword>
<dbReference type="InterPro" id="IPR026259">
    <property type="entry name" value="MauG/Cytc_peroxidase"/>
</dbReference>
<dbReference type="PANTHER" id="PTHR30600">
    <property type="entry name" value="CYTOCHROME C PEROXIDASE-RELATED"/>
    <property type="match status" value="1"/>
</dbReference>
<keyword evidence="12" id="KW-1185">Reference proteome</keyword>
<keyword evidence="6" id="KW-0560">Oxidoreductase</keyword>
<dbReference type="PROSITE" id="PS51007">
    <property type="entry name" value="CYTC"/>
    <property type="match status" value="1"/>
</dbReference>